<feature type="compositionally biased region" description="Polar residues" evidence="1">
    <location>
        <begin position="1357"/>
        <end position="1367"/>
    </location>
</feature>
<feature type="region of interest" description="Disordered" evidence="1">
    <location>
        <begin position="645"/>
        <end position="709"/>
    </location>
</feature>
<evidence type="ECO:0000313" key="3">
    <source>
        <dbReference type="Proteomes" id="UP000316079"/>
    </source>
</evidence>
<evidence type="ECO:0000313" key="2">
    <source>
        <dbReference type="EMBL" id="TRY93516.1"/>
    </source>
</evidence>
<gene>
    <name evidence="2" type="ORF">DNTS_024220</name>
</gene>
<feature type="region of interest" description="Disordered" evidence="1">
    <location>
        <begin position="492"/>
        <end position="612"/>
    </location>
</feature>
<feature type="region of interest" description="Disordered" evidence="1">
    <location>
        <begin position="756"/>
        <end position="784"/>
    </location>
</feature>
<feature type="compositionally biased region" description="Low complexity" evidence="1">
    <location>
        <begin position="573"/>
        <end position="585"/>
    </location>
</feature>
<feature type="region of interest" description="Disordered" evidence="1">
    <location>
        <begin position="1630"/>
        <end position="1745"/>
    </location>
</feature>
<keyword evidence="3" id="KW-1185">Reference proteome</keyword>
<feature type="compositionally biased region" description="Polar residues" evidence="1">
    <location>
        <begin position="1543"/>
        <end position="1565"/>
    </location>
</feature>
<feature type="compositionally biased region" description="Low complexity" evidence="1">
    <location>
        <begin position="761"/>
        <end position="774"/>
    </location>
</feature>
<feature type="region of interest" description="Disordered" evidence="1">
    <location>
        <begin position="1079"/>
        <end position="1158"/>
    </location>
</feature>
<accession>A0A553QUQ7</accession>
<feature type="compositionally biased region" description="Low complexity" evidence="1">
    <location>
        <begin position="647"/>
        <end position="663"/>
    </location>
</feature>
<comment type="caution">
    <text evidence="2">The sequence shown here is derived from an EMBL/GenBank/DDBJ whole genome shotgun (WGS) entry which is preliminary data.</text>
</comment>
<dbReference type="InterPro" id="IPR012677">
    <property type="entry name" value="Nucleotide-bd_a/b_plait_sf"/>
</dbReference>
<feature type="compositionally biased region" description="Polar residues" evidence="1">
    <location>
        <begin position="212"/>
        <end position="242"/>
    </location>
</feature>
<feature type="compositionally biased region" description="Basic and acidic residues" evidence="1">
    <location>
        <begin position="1127"/>
        <end position="1136"/>
    </location>
</feature>
<dbReference type="InterPro" id="IPR035979">
    <property type="entry name" value="RBD_domain_sf"/>
</dbReference>
<feature type="compositionally biased region" description="Basic and acidic residues" evidence="1">
    <location>
        <begin position="492"/>
        <end position="501"/>
    </location>
</feature>
<feature type="region of interest" description="Disordered" evidence="1">
    <location>
        <begin position="1329"/>
        <end position="1367"/>
    </location>
</feature>
<organism evidence="2 3">
    <name type="scientific">Danionella cerebrum</name>
    <dbReference type="NCBI Taxonomy" id="2873325"/>
    <lineage>
        <taxon>Eukaryota</taxon>
        <taxon>Metazoa</taxon>
        <taxon>Chordata</taxon>
        <taxon>Craniata</taxon>
        <taxon>Vertebrata</taxon>
        <taxon>Euteleostomi</taxon>
        <taxon>Actinopterygii</taxon>
        <taxon>Neopterygii</taxon>
        <taxon>Teleostei</taxon>
        <taxon>Ostariophysi</taxon>
        <taxon>Cypriniformes</taxon>
        <taxon>Danionidae</taxon>
        <taxon>Danioninae</taxon>
        <taxon>Danionella</taxon>
    </lineage>
</organism>
<feature type="compositionally biased region" description="Basic and acidic residues" evidence="1">
    <location>
        <begin position="1632"/>
        <end position="1647"/>
    </location>
</feature>
<feature type="compositionally biased region" description="Basic and acidic residues" evidence="1">
    <location>
        <begin position="1699"/>
        <end position="1710"/>
    </location>
</feature>
<dbReference type="STRING" id="623744.A0A553QUQ7"/>
<dbReference type="Proteomes" id="UP000316079">
    <property type="component" value="Unassembled WGS sequence"/>
</dbReference>
<feature type="compositionally biased region" description="Polar residues" evidence="1">
    <location>
        <begin position="1688"/>
        <end position="1698"/>
    </location>
</feature>
<proteinExistence type="predicted"/>
<feature type="region of interest" description="Disordered" evidence="1">
    <location>
        <begin position="1472"/>
        <end position="1585"/>
    </location>
</feature>
<feature type="region of interest" description="Disordered" evidence="1">
    <location>
        <begin position="303"/>
        <end position="323"/>
    </location>
</feature>
<reference evidence="2 3" key="1">
    <citation type="journal article" date="2019" name="Sci. Data">
        <title>Hybrid genome assembly and annotation of Danionella translucida.</title>
        <authorList>
            <person name="Kadobianskyi M."/>
            <person name="Schulze L."/>
            <person name="Schuelke M."/>
            <person name="Judkewitz B."/>
        </authorList>
    </citation>
    <scope>NUCLEOTIDE SEQUENCE [LARGE SCALE GENOMIC DNA]</scope>
    <source>
        <strain evidence="2 3">Bolton</strain>
    </source>
</reference>
<feature type="compositionally biased region" description="Polar residues" evidence="1">
    <location>
        <begin position="1508"/>
        <end position="1526"/>
    </location>
</feature>
<feature type="compositionally biased region" description="Basic residues" evidence="1">
    <location>
        <begin position="586"/>
        <end position="602"/>
    </location>
</feature>
<sequence>MMKLQWRSQTELDQDGPKIFIKAVYPHMYCKNAIWENPERILDPSLSLSLESCVQPVANSVSLFGRLPFIGPTSLQLEQLKTQLVLHQLNAIASSSITQPANASPALTLLNLLKVSMSNPLYPRGGLFSNAQRPIVPSNYGGVAAQPRMELGASRLGPSSMSGAHGGFMVNQSFSVGHISPADQNLRAARDHNLREFSSGSTGPNQPPSKLYASSSMDLPSTSSQLFKTSQLPTSQPPTRYTSESATNILASFGLSNEDLELLSLYPDDQLTPNNLPFILRDIRIRKTKRDIGERTECNKIIDYGHSSNSGHSEDGSTRYAPQHLPKEPAKFLREVPGPSFAGILKKPQITQSSQGTKFPEILQPSLIEPGLKKIPPRVSASQPSLTPSPQMQQQFFPQKDDFPATQSPSFIPFISCPSNQTPKQRLPVGTLMNDYSASTPRIFPHTCSLCNSECNQIKDWLEHQNTSLHIENCRRLRKLYPDWSVETVHSLRPEPKAEHHSSKRRARSSSSRSPSPKRHYDTKRRKRSKSHSRSNSSSPSHSKSRDYGRYQRSRSRSRSHHRVSRPRRRSRSPSQRSRSPVCSKRSPRRSSPRRSPSRQKRSSNSDDLLTKKLMLTPELSSITDHETLKAVVKTLAPALLAELAQKKSSSATSSSKGSTRSSSSKRRSPSQKNYEAVRSPPQKSQDSSSKLLNTSKGTLGKKEAEEPVKNVEDVCPVKSIFEWNSPATKPVFTQKAKPANPVNTPQKETPVVKPFEPKKAIPTPKTKPPANTTGNEPAVANKPGKKAIPWRKNIVEISKLPEEWVTEEELAVLAKPFGFIGDASSHKLRIAVSLHKAYLQMPDTKAVLAMVNAYSKTSAKVRGKVVSVKMMMQPIDLGYTESVFRVLVGMQKSPEIVTLPERLLVVSNVPKNYSSIKEVKIVVKKHGAFKKFLPLNGKILFEMVNDLTARKVFFHFLKNPCQVQGSTLSFTVAKPIKLKKKTDVKGENPPAATAPKINTPGTSAQTKVDEVIVIDDDAICVDAYDDKRPKAGTSEVSEATKEMVCDKMPNPDTVTVQFTSASKENDRDKILKADAATVQAADASKGSDGDKVPKTGTTTVQVSDTRNETEANKTTKADTASVQVTDKPKETDSKKMAKVGTDAVQDTDTKKETEADKMTKAGTTAVQVSDEPKETDSDKMAKAGTDVVQVTDTWKETEADRKAKSGTDVVQVTDELKETEADEMVKSGTDVVQVTDKPKETDNGNIPKAGTDMVQVTDIRKEIADEMVKSGTDVVQVTDKPKETDNGNIPKTGTAAVKGISDISPETIEKTNIPVNKETVLVTLDPGSVTKEPEVGSSSPMEVPAATNKDLKEVSSVPSAESTTEPMNEVLDKSLMEHSKSVVSVKSVNAELGDSCSAPASESPKTTFEVKTSAAVVDPEKTTLELSTSIAAEEPEVKSSVSILEFNDPVEATKAEQGSVCPSILASSIIETKSETDAKNVNPARTDDAPKAQKSTSTDDNHFDSKSVGSSETTAVEAMETQSPEEITRHLHKVEVCVPQEQEVNSEAKSTDMPSKTDNQNESFPNLGDYSDQPTTSNQLASGFSVKLDSQYPKHFHTDDPSLDFPPVTQEILNALELAVHECRLQSSLKQAEKDSKRKVEMEKKVPQQKMVKGQSSSKKASPARKTPQANKKLQAEKRSGSRLGTVKTSSPDTSKYSSRDHSDGESSSKKSYGMSTRRSRRQPSPPMKRSRGSEVDMRVRRRR</sequence>
<feature type="region of interest" description="Disordered" evidence="1">
    <location>
        <begin position="195"/>
        <end position="242"/>
    </location>
</feature>
<dbReference type="EMBL" id="SRMA01025528">
    <property type="protein sequence ID" value="TRY93516.1"/>
    <property type="molecule type" value="Genomic_DNA"/>
</dbReference>
<feature type="compositionally biased region" description="Low complexity" evidence="1">
    <location>
        <begin position="680"/>
        <end position="693"/>
    </location>
</feature>
<feature type="compositionally biased region" description="Basic and acidic residues" evidence="1">
    <location>
        <begin position="1486"/>
        <end position="1506"/>
    </location>
</feature>
<feature type="compositionally biased region" description="Basic and acidic residues" evidence="1">
    <location>
        <begin position="1733"/>
        <end position="1745"/>
    </location>
</feature>
<dbReference type="Gene3D" id="3.30.70.330">
    <property type="match status" value="1"/>
</dbReference>
<evidence type="ECO:0000256" key="1">
    <source>
        <dbReference type="SAM" id="MobiDB-lite"/>
    </source>
</evidence>
<protein>
    <recommendedName>
        <fullName evidence="4">Matrin-type domain-containing protein</fullName>
    </recommendedName>
</protein>
<name>A0A553QUQ7_9TELE</name>
<feature type="compositionally biased region" description="Basic residues" evidence="1">
    <location>
        <begin position="552"/>
        <end position="572"/>
    </location>
</feature>
<feature type="compositionally biased region" description="Basic and acidic residues" evidence="1">
    <location>
        <begin position="1148"/>
        <end position="1158"/>
    </location>
</feature>
<feature type="compositionally biased region" description="Polar residues" evidence="1">
    <location>
        <begin position="1573"/>
        <end position="1583"/>
    </location>
</feature>
<feature type="compositionally biased region" description="Basic and acidic residues" evidence="1">
    <location>
        <begin position="1106"/>
        <end position="1117"/>
    </location>
</feature>
<feature type="compositionally biased region" description="Basic and acidic residues" evidence="1">
    <location>
        <begin position="1527"/>
        <end position="1536"/>
    </location>
</feature>
<dbReference type="OrthoDB" id="10072641at2759"/>
<dbReference type="GO" id="GO:0003676">
    <property type="term" value="F:nucleic acid binding"/>
    <property type="evidence" value="ECO:0007669"/>
    <property type="project" value="InterPro"/>
</dbReference>
<feature type="compositionally biased region" description="Basic residues" evidence="1">
    <location>
        <begin position="516"/>
        <end position="533"/>
    </location>
</feature>
<feature type="compositionally biased region" description="Polar residues" evidence="1">
    <location>
        <begin position="1096"/>
        <end position="1105"/>
    </location>
</feature>
<dbReference type="SUPFAM" id="SSF54928">
    <property type="entry name" value="RNA-binding domain, RBD"/>
    <property type="match status" value="1"/>
</dbReference>
<evidence type="ECO:0008006" key="4">
    <source>
        <dbReference type="Google" id="ProtNLM"/>
    </source>
</evidence>
<feature type="region of interest" description="Disordered" evidence="1">
    <location>
        <begin position="982"/>
        <end position="1003"/>
    </location>
</feature>